<dbReference type="KEGG" id="vg:18562917"/>
<organism evidence="1 2">
    <name type="scientific">Cronobacter phage CR9</name>
    <dbReference type="NCBI Taxonomy" id="1162290"/>
    <lineage>
        <taxon>Viruses</taxon>
        <taxon>Duplodnaviria</taxon>
        <taxon>Heunggongvirae</taxon>
        <taxon>Uroviricota</taxon>
        <taxon>Caudoviricetes</taxon>
        <taxon>Vequintavirinae</taxon>
        <taxon>Certrevirus</taxon>
        <taxon>Certrevirus CR9</taxon>
    </lineage>
</organism>
<gene>
    <name evidence="1" type="ORF">CR9_075</name>
</gene>
<dbReference type="EMBL" id="JQ691611">
    <property type="protein sequence ID" value="AFH20959.1"/>
    <property type="molecule type" value="Genomic_DNA"/>
</dbReference>
<protein>
    <submittedName>
        <fullName evidence="1">Uncharacterized protein</fullName>
    </submittedName>
</protein>
<dbReference type="GeneID" id="18562917"/>
<accession>M1F276</accession>
<evidence type="ECO:0000313" key="1">
    <source>
        <dbReference type="EMBL" id="AFH20959.1"/>
    </source>
</evidence>
<dbReference type="Proteomes" id="UP000011829">
    <property type="component" value="Segment"/>
</dbReference>
<dbReference type="RefSeq" id="YP_009015037.1">
    <property type="nucleotide sequence ID" value="NC_023717.1"/>
</dbReference>
<proteinExistence type="predicted"/>
<name>M1F276_9CAUD</name>
<keyword evidence="2" id="KW-1185">Reference proteome</keyword>
<dbReference type="OrthoDB" id="36174at10239"/>
<reference evidence="1 2" key="1">
    <citation type="submission" date="2012-02" db="EMBL/GenBank/DDBJ databases">
        <title>Complete Genome Sequence of Cronobacter sakazakii Bacteriophage CR9.</title>
        <authorList>
            <person name="Shin H."/>
            <person name="Lee J.-H."/>
            <person name="Kim Y."/>
            <person name="Ryu S."/>
        </authorList>
    </citation>
    <scope>NUCLEOTIDE SEQUENCE [LARGE SCALE GENOMIC DNA]</scope>
</reference>
<sequence length="59" mass="6691">MMGGTVRVVSTTRKVPALTTNGRYQVFIRQGKEFILDWYGGYVPVKEAKEAGIILERMQ</sequence>
<evidence type="ECO:0000313" key="2">
    <source>
        <dbReference type="Proteomes" id="UP000011829"/>
    </source>
</evidence>